<sequence>ENGTKWYIPDSFKNEDLLNLSNRIDVYIEEPFVPAEEEKTTKKITAKTTTVKTTAEKTTAKTTKTKTTKT</sequence>
<evidence type="ECO:0000313" key="2">
    <source>
        <dbReference type="EMBL" id="CAG8800822.1"/>
    </source>
</evidence>
<dbReference type="EMBL" id="CAJVPY010035210">
    <property type="protein sequence ID" value="CAG8800822.1"/>
    <property type="molecule type" value="Genomic_DNA"/>
</dbReference>
<organism evidence="2 3">
    <name type="scientific">Dentiscutata erythropus</name>
    <dbReference type="NCBI Taxonomy" id="1348616"/>
    <lineage>
        <taxon>Eukaryota</taxon>
        <taxon>Fungi</taxon>
        <taxon>Fungi incertae sedis</taxon>
        <taxon>Mucoromycota</taxon>
        <taxon>Glomeromycotina</taxon>
        <taxon>Glomeromycetes</taxon>
        <taxon>Diversisporales</taxon>
        <taxon>Gigasporaceae</taxon>
        <taxon>Dentiscutata</taxon>
    </lineage>
</organism>
<dbReference type="Proteomes" id="UP000789405">
    <property type="component" value="Unassembled WGS sequence"/>
</dbReference>
<comment type="caution">
    <text evidence="2">The sequence shown here is derived from an EMBL/GenBank/DDBJ whole genome shotgun (WGS) entry which is preliminary data.</text>
</comment>
<accession>A0A9N9JWL5</accession>
<gene>
    <name evidence="2" type="ORF">DERYTH_LOCUS23336</name>
</gene>
<feature type="region of interest" description="Disordered" evidence="1">
    <location>
        <begin position="50"/>
        <end position="70"/>
    </location>
</feature>
<feature type="non-terminal residue" evidence="2">
    <location>
        <position position="70"/>
    </location>
</feature>
<evidence type="ECO:0000256" key="1">
    <source>
        <dbReference type="SAM" id="MobiDB-lite"/>
    </source>
</evidence>
<evidence type="ECO:0000313" key="3">
    <source>
        <dbReference type="Proteomes" id="UP000789405"/>
    </source>
</evidence>
<dbReference type="AlphaFoldDB" id="A0A9N9JWL5"/>
<keyword evidence="3" id="KW-1185">Reference proteome</keyword>
<reference evidence="2" key="1">
    <citation type="submission" date="2021-06" db="EMBL/GenBank/DDBJ databases">
        <authorList>
            <person name="Kallberg Y."/>
            <person name="Tangrot J."/>
            <person name="Rosling A."/>
        </authorList>
    </citation>
    <scope>NUCLEOTIDE SEQUENCE</scope>
    <source>
        <strain evidence="2">MA453B</strain>
    </source>
</reference>
<proteinExistence type="predicted"/>
<protein>
    <submittedName>
        <fullName evidence="2">9424_t:CDS:1</fullName>
    </submittedName>
</protein>
<name>A0A9N9JWL5_9GLOM</name>